<dbReference type="OrthoDB" id="9775224at2"/>
<sequence>MSDIADALRVTDPNFDLSSIDPQSTPAYDGKKADGEDDLADGADHLSELQERLFASSKAGSTRSVLLMIQGMDTAGKGGIVRHVVGQVDPQGVQITGFKAPTDEEKQHDFLWRIRKAVPEPGMIGVFDRSQYEDVLIHRVHGWADEEELERRYAAIADFEKELHESGTVLIKVMLHISREEQGERLLERLDRPDKHWKFNPGDIDEREHWDAYQHAYQLAIQKTTTDASPWHVVPANRKWFARLAVQHLLTDALESISPEWPKADFNVKSERERLIATGDVPEAE</sequence>
<dbReference type="PANTHER" id="PTHR34383">
    <property type="entry name" value="POLYPHOSPHATE:AMP PHOSPHOTRANSFERASE-RELATED"/>
    <property type="match status" value="1"/>
</dbReference>
<dbReference type="GO" id="GO:0006797">
    <property type="term" value="P:polyphosphate metabolic process"/>
    <property type="evidence" value="ECO:0007669"/>
    <property type="project" value="InterPro"/>
</dbReference>
<dbReference type="InterPro" id="IPR022300">
    <property type="entry name" value="PPK2-rel_1"/>
</dbReference>
<reference evidence="5 6" key="1">
    <citation type="submission" date="2017-02" db="EMBL/GenBank/DDBJ databases">
        <authorList>
            <person name="Peterson S.W."/>
        </authorList>
    </citation>
    <scope>NUCLEOTIDE SEQUENCE [LARGE SCALE GENOMIC DNA]</scope>
    <source>
        <strain evidence="5 6">LMG 22410</strain>
    </source>
</reference>
<evidence type="ECO:0000256" key="1">
    <source>
        <dbReference type="ARBA" id="ARBA00022679"/>
    </source>
</evidence>
<evidence type="ECO:0000256" key="3">
    <source>
        <dbReference type="SAM" id="MobiDB-lite"/>
    </source>
</evidence>
<dbReference type="RefSeq" id="WP_086992440.1">
    <property type="nucleotide sequence ID" value="NZ_FUHU01000041.1"/>
</dbReference>
<protein>
    <submittedName>
        <fullName evidence="5">UDP-galactose-lipid carrier transferase</fullName>
        <ecNumber evidence="5">2.-.-.-</ecNumber>
    </submittedName>
</protein>
<feature type="compositionally biased region" description="Polar residues" evidence="3">
    <location>
        <begin position="16"/>
        <end position="26"/>
    </location>
</feature>
<dbReference type="InterPro" id="IPR016898">
    <property type="entry name" value="Polyphosphate_phosphotransfera"/>
</dbReference>
<dbReference type="Proteomes" id="UP000195787">
    <property type="component" value="Unassembled WGS sequence"/>
</dbReference>
<dbReference type="GeneID" id="303173582"/>
<name>A0A1R4G9S4_9MICO</name>
<keyword evidence="2" id="KW-0418">Kinase</keyword>
<organism evidence="5 6">
    <name type="scientific">Agrococcus casei LMG 22410</name>
    <dbReference type="NCBI Taxonomy" id="1255656"/>
    <lineage>
        <taxon>Bacteria</taxon>
        <taxon>Bacillati</taxon>
        <taxon>Actinomycetota</taxon>
        <taxon>Actinomycetes</taxon>
        <taxon>Micrococcales</taxon>
        <taxon>Microbacteriaceae</taxon>
        <taxon>Agrococcus</taxon>
    </lineage>
</organism>
<dbReference type="InterPro" id="IPR027417">
    <property type="entry name" value="P-loop_NTPase"/>
</dbReference>
<dbReference type="NCBIfam" id="TIGR03709">
    <property type="entry name" value="PPK2_rel_1"/>
    <property type="match status" value="1"/>
</dbReference>
<accession>A0A1R4G9S4</accession>
<dbReference type="GO" id="GO:0008976">
    <property type="term" value="F:polyphosphate kinase activity"/>
    <property type="evidence" value="ECO:0007669"/>
    <property type="project" value="InterPro"/>
</dbReference>
<proteinExistence type="predicted"/>
<dbReference type="AlphaFoldDB" id="A0A1R4G9S4"/>
<feature type="domain" description="Polyphosphate kinase-2-related" evidence="4">
    <location>
        <begin position="32"/>
        <end position="256"/>
    </location>
</feature>
<dbReference type="EMBL" id="FUHU01000041">
    <property type="protein sequence ID" value="SJM64934.1"/>
    <property type="molecule type" value="Genomic_DNA"/>
</dbReference>
<dbReference type="InterPro" id="IPR022488">
    <property type="entry name" value="PPK2-related"/>
</dbReference>
<dbReference type="PANTHER" id="PTHR34383:SF3">
    <property type="entry name" value="POLYPHOSPHATE:AMP PHOSPHOTRANSFERASE"/>
    <property type="match status" value="1"/>
</dbReference>
<gene>
    <name evidence="5" type="ORF">CZ674_10195</name>
</gene>
<dbReference type="EC" id="2.-.-.-" evidence="5"/>
<evidence type="ECO:0000313" key="5">
    <source>
        <dbReference type="EMBL" id="SJM64934.1"/>
    </source>
</evidence>
<dbReference type="Gene3D" id="3.40.50.300">
    <property type="entry name" value="P-loop containing nucleotide triphosphate hydrolases"/>
    <property type="match status" value="1"/>
</dbReference>
<keyword evidence="1 5" id="KW-0808">Transferase</keyword>
<keyword evidence="6" id="KW-1185">Reference proteome</keyword>
<dbReference type="Pfam" id="PF03976">
    <property type="entry name" value="PPK2"/>
    <property type="match status" value="1"/>
</dbReference>
<feature type="region of interest" description="Disordered" evidence="3">
    <location>
        <begin position="15"/>
        <end position="35"/>
    </location>
</feature>
<evidence type="ECO:0000259" key="4">
    <source>
        <dbReference type="Pfam" id="PF03976"/>
    </source>
</evidence>
<evidence type="ECO:0000313" key="6">
    <source>
        <dbReference type="Proteomes" id="UP000195787"/>
    </source>
</evidence>
<evidence type="ECO:0000256" key="2">
    <source>
        <dbReference type="ARBA" id="ARBA00022777"/>
    </source>
</evidence>
<dbReference type="SUPFAM" id="SSF52540">
    <property type="entry name" value="P-loop containing nucleoside triphosphate hydrolases"/>
    <property type="match status" value="1"/>
</dbReference>
<dbReference type="PIRSF" id="PIRSF028756">
    <property type="entry name" value="PPK2_prd"/>
    <property type="match status" value="1"/>
</dbReference>